<dbReference type="Pfam" id="PF00027">
    <property type="entry name" value="cNMP_binding"/>
    <property type="match status" value="1"/>
</dbReference>
<dbReference type="Gene3D" id="2.60.120.10">
    <property type="entry name" value="Jelly Rolls"/>
    <property type="match status" value="1"/>
</dbReference>
<dbReference type="GO" id="GO:0003700">
    <property type="term" value="F:DNA-binding transcription factor activity"/>
    <property type="evidence" value="ECO:0007669"/>
    <property type="project" value="TreeGrafter"/>
</dbReference>
<dbReference type="PANTHER" id="PTHR24567">
    <property type="entry name" value="CRP FAMILY TRANSCRIPTIONAL REGULATORY PROTEIN"/>
    <property type="match status" value="1"/>
</dbReference>
<dbReference type="RefSeq" id="WP_184312802.1">
    <property type="nucleotide sequence ID" value="NZ_JACHEN010000036.1"/>
</dbReference>
<organism evidence="6 7">
    <name type="scientific">Anaerosolibacter carboniphilus</name>
    <dbReference type="NCBI Taxonomy" id="1417629"/>
    <lineage>
        <taxon>Bacteria</taxon>
        <taxon>Bacillati</taxon>
        <taxon>Bacillota</taxon>
        <taxon>Clostridia</taxon>
        <taxon>Peptostreptococcales</taxon>
        <taxon>Thermotaleaceae</taxon>
        <taxon>Anaerosolibacter</taxon>
    </lineage>
</organism>
<dbReference type="InterPro" id="IPR036388">
    <property type="entry name" value="WH-like_DNA-bd_sf"/>
</dbReference>
<evidence type="ECO:0000256" key="3">
    <source>
        <dbReference type="ARBA" id="ARBA00023163"/>
    </source>
</evidence>
<evidence type="ECO:0000259" key="4">
    <source>
        <dbReference type="PROSITE" id="PS50042"/>
    </source>
</evidence>
<dbReference type="PANTHER" id="PTHR24567:SF26">
    <property type="entry name" value="REGULATORY PROTEIN YEIL"/>
    <property type="match status" value="1"/>
</dbReference>
<keyword evidence="3" id="KW-0804">Transcription</keyword>
<dbReference type="Gene3D" id="1.10.10.10">
    <property type="entry name" value="Winged helix-like DNA-binding domain superfamily/Winged helix DNA-binding domain"/>
    <property type="match status" value="1"/>
</dbReference>
<proteinExistence type="predicted"/>
<reference evidence="6 7" key="1">
    <citation type="submission" date="2020-08" db="EMBL/GenBank/DDBJ databases">
        <title>Genomic Encyclopedia of Type Strains, Phase IV (KMG-IV): sequencing the most valuable type-strain genomes for metagenomic binning, comparative biology and taxonomic classification.</title>
        <authorList>
            <person name="Goeker M."/>
        </authorList>
    </citation>
    <scope>NUCLEOTIDE SEQUENCE [LARGE SCALE GENOMIC DNA]</scope>
    <source>
        <strain evidence="6 7">DSM 103526</strain>
    </source>
</reference>
<dbReference type="EMBL" id="JACHEN010000036">
    <property type="protein sequence ID" value="MBB6218313.1"/>
    <property type="molecule type" value="Genomic_DNA"/>
</dbReference>
<dbReference type="Pfam" id="PF13545">
    <property type="entry name" value="HTH_Crp_2"/>
    <property type="match status" value="1"/>
</dbReference>
<feature type="domain" description="Cyclic nucleotide-binding" evidence="4">
    <location>
        <begin position="10"/>
        <end position="135"/>
    </location>
</feature>
<dbReference type="Proteomes" id="UP000579281">
    <property type="component" value="Unassembled WGS sequence"/>
</dbReference>
<evidence type="ECO:0000313" key="7">
    <source>
        <dbReference type="Proteomes" id="UP000579281"/>
    </source>
</evidence>
<dbReference type="InterPro" id="IPR050397">
    <property type="entry name" value="Env_Response_Regulators"/>
</dbReference>
<dbReference type="InterPro" id="IPR012318">
    <property type="entry name" value="HTH_CRP"/>
</dbReference>
<keyword evidence="7" id="KW-1185">Reference proteome</keyword>
<dbReference type="SUPFAM" id="SSF51206">
    <property type="entry name" value="cAMP-binding domain-like"/>
    <property type="match status" value="1"/>
</dbReference>
<comment type="caution">
    <text evidence="6">The sequence shown here is derived from an EMBL/GenBank/DDBJ whole genome shotgun (WGS) entry which is preliminary data.</text>
</comment>
<feature type="domain" description="HTH crp-type" evidence="5">
    <location>
        <begin position="149"/>
        <end position="220"/>
    </location>
</feature>
<dbReference type="PROSITE" id="PS51063">
    <property type="entry name" value="HTH_CRP_2"/>
    <property type="match status" value="1"/>
</dbReference>
<dbReference type="AlphaFoldDB" id="A0A841KY94"/>
<evidence type="ECO:0000313" key="6">
    <source>
        <dbReference type="EMBL" id="MBB6218313.1"/>
    </source>
</evidence>
<protein>
    <submittedName>
        <fullName evidence="6">CRP-like cAMP-binding protein</fullName>
    </submittedName>
</protein>
<dbReference type="SUPFAM" id="SSF46785">
    <property type="entry name" value="Winged helix' DNA-binding domain"/>
    <property type="match status" value="1"/>
</dbReference>
<sequence>MRPITEGNLLQTYIDRYDLKEIFDREIVRYMTLYALEKGECICQSGDAFQSMFFLVKGKLKVYTVQENGKALLLRFNKPLSIVGDMEFLTGYRARCNVEAVNKCFLIEIKYEYLNQFSYEDPKFLRFLIKQICHKLYTISNATALNLLYPVENRFASYLLSTMVDEQDDIHKEELKSSKLTEVATLLGTSYRHLNRVIGQLEKEGVITRGKGAIVIHDMEKIKELSCGSLYE</sequence>
<name>A0A841KY94_9FIRM</name>
<evidence type="ECO:0000259" key="5">
    <source>
        <dbReference type="PROSITE" id="PS51063"/>
    </source>
</evidence>
<evidence type="ECO:0000256" key="1">
    <source>
        <dbReference type="ARBA" id="ARBA00023015"/>
    </source>
</evidence>
<dbReference type="InterPro" id="IPR000595">
    <property type="entry name" value="cNMP-bd_dom"/>
</dbReference>
<dbReference type="GO" id="GO:0005829">
    <property type="term" value="C:cytosol"/>
    <property type="evidence" value="ECO:0007669"/>
    <property type="project" value="TreeGrafter"/>
</dbReference>
<keyword evidence="2" id="KW-0238">DNA-binding</keyword>
<dbReference type="InterPro" id="IPR014710">
    <property type="entry name" value="RmlC-like_jellyroll"/>
</dbReference>
<evidence type="ECO:0000256" key="2">
    <source>
        <dbReference type="ARBA" id="ARBA00023125"/>
    </source>
</evidence>
<dbReference type="InterPro" id="IPR036390">
    <property type="entry name" value="WH_DNA-bd_sf"/>
</dbReference>
<gene>
    <name evidence="6" type="ORF">HNQ80_004477</name>
</gene>
<dbReference type="PROSITE" id="PS50042">
    <property type="entry name" value="CNMP_BINDING_3"/>
    <property type="match status" value="1"/>
</dbReference>
<accession>A0A841KY94</accession>
<dbReference type="GO" id="GO:0003677">
    <property type="term" value="F:DNA binding"/>
    <property type="evidence" value="ECO:0007669"/>
    <property type="project" value="UniProtKB-KW"/>
</dbReference>
<keyword evidence="1" id="KW-0805">Transcription regulation</keyword>
<dbReference type="CDD" id="cd00038">
    <property type="entry name" value="CAP_ED"/>
    <property type="match status" value="1"/>
</dbReference>
<dbReference type="InterPro" id="IPR018490">
    <property type="entry name" value="cNMP-bd_dom_sf"/>
</dbReference>